<sequence length="45" mass="5257">VGHCYEKGNVVNDKVVENRMILIVSNKIEKDLNKNDSVTRTWIRK</sequence>
<dbReference type="EMBL" id="CAJVQB010100523">
    <property type="protein sequence ID" value="CAG8850328.1"/>
    <property type="molecule type" value="Genomic_DNA"/>
</dbReference>
<keyword evidence="2" id="KW-1185">Reference proteome</keyword>
<protein>
    <submittedName>
        <fullName evidence="1">36546_t:CDS:1</fullName>
    </submittedName>
</protein>
<gene>
    <name evidence="1" type="ORF">GMARGA_LOCUS40162</name>
</gene>
<evidence type="ECO:0000313" key="2">
    <source>
        <dbReference type="Proteomes" id="UP000789901"/>
    </source>
</evidence>
<feature type="non-terminal residue" evidence="1">
    <location>
        <position position="1"/>
    </location>
</feature>
<accession>A0ABN7X7Y9</accession>
<reference evidence="1 2" key="1">
    <citation type="submission" date="2021-06" db="EMBL/GenBank/DDBJ databases">
        <authorList>
            <person name="Kallberg Y."/>
            <person name="Tangrot J."/>
            <person name="Rosling A."/>
        </authorList>
    </citation>
    <scope>NUCLEOTIDE SEQUENCE [LARGE SCALE GENOMIC DNA]</scope>
    <source>
        <strain evidence="1 2">120-4 pot B 10/14</strain>
    </source>
</reference>
<proteinExistence type="predicted"/>
<comment type="caution">
    <text evidence="1">The sequence shown here is derived from an EMBL/GenBank/DDBJ whole genome shotgun (WGS) entry which is preliminary data.</text>
</comment>
<organism evidence="1 2">
    <name type="scientific">Gigaspora margarita</name>
    <dbReference type="NCBI Taxonomy" id="4874"/>
    <lineage>
        <taxon>Eukaryota</taxon>
        <taxon>Fungi</taxon>
        <taxon>Fungi incertae sedis</taxon>
        <taxon>Mucoromycota</taxon>
        <taxon>Glomeromycotina</taxon>
        <taxon>Glomeromycetes</taxon>
        <taxon>Diversisporales</taxon>
        <taxon>Gigasporaceae</taxon>
        <taxon>Gigaspora</taxon>
    </lineage>
</organism>
<dbReference type="Proteomes" id="UP000789901">
    <property type="component" value="Unassembled WGS sequence"/>
</dbReference>
<name>A0ABN7X7Y9_GIGMA</name>
<evidence type="ECO:0000313" key="1">
    <source>
        <dbReference type="EMBL" id="CAG8850328.1"/>
    </source>
</evidence>
<feature type="non-terminal residue" evidence="1">
    <location>
        <position position="45"/>
    </location>
</feature>